<evidence type="ECO:0000256" key="6">
    <source>
        <dbReference type="ARBA" id="ARBA00023136"/>
    </source>
</evidence>
<keyword evidence="2" id="KW-1003">Cell membrane</keyword>
<evidence type="ECO:0000256" key="8">
    <source>
        <dbReference type="ARBA" id="ARBA00023224"/>
    </source>
</evidence>
<feature type="transmembrane region" description="Helical" evidence="9">
    <location>
        <begin position="272"/>
        <end position="289"/>
    </location>
</feature>
<keyword evidence="4 9" id="KW-1133">Transmembrane helix</keyword>
<feature type="transmembrane region" description="Helical" evidence="9">
    <location>
        <begin position="218"/>
        <end position="235"/>
    </location>
</feature>
<sequence>MTWFSATEATSSGVGDLTTPEVDQLGYTASPRNDNCSTSCERAAVELVLVALTVPLAILTIVGNFLLIFTILSTEPLRTVTNAYVVSIAFSDLLVGVVVMPSYVIVNVIHTSTSHALCGVATGLVQQMCHRVVVLTVMLVSIDRCVAVRVPLHYSVVLTFRVTGWGLTFAWLESALVSCVHVFALRSHVTFHPAAVLCSPPPLPQEALWSGAAAEAKMAVVGPTCVIAVMFFLIVRSAHARRRIFALLPLAAVTGIPPTRTSIDYRKTTLRAMRTLFVVVGALAAFWAPDAAIEIYDYASGTPHTGRGAVVAAWATCASSGVNPLIFLSNRLIMERLRQMVGRGRGTNHSRAARCQHDTSQAQVPYTSTTGAPCGASAATVGALFRNLTLVHPSNALDVPAHALP</sequence>
<dbReference type="CDD" id="cd00637">
    <property type="entry name" value="7tm_classA_rhodopsin-like"/>
    <property type="match status" value="1"/>
</dbReference>
<feature type="transmembrane region" description="Helical" evidence="9">
    <location>
        <begin position="47"/>
        <end position="72"/>
    </location>
</feature>
<dbReference type="Proteomes" id="UP001209878">
    <property type="component" value="Unassembled WGS sequence"/>
</dbReference>
<dbReference type="GO" id="GO:0004930">
    <property type="term" value="F:G protein-coupled receptor activity"/>
    <property type="evidence" value="ECO:0007669"/>
    <property type="project" value="UniProtKB-KW"/>
</dbReference>
<evidence type="ECO:0000256" key="4">
    <source>
        <dbReference type="ARBA" id="ARBA00022989"/>
    </source>
</evidence>
<organism evidence="11 12">
    <name type="scientific">Ridgeia piscesae</name>
    <name type="common">Tubeworm</name>
    <dbReference type="NCBI Taxonomy" id="27915"/>
    <lineage>
        <taxon>Eukaryota</taxon>
        <taxon>Metazoa</taxon>
        <taxon>Spiralia</taxon>
        <taxon>Lophotrochozoa</taxon>
        <taxon>Annelida</taxon>
        <taxon>Polychaeta</taxon>
        <taxon>Sedentaria</taxon>
        <taxon>Canalipalpata</taxon>
        <taxon>Sabellida</taxon>
        <taxon>Siboglinidae</taxon>
        <taxon>Ridgeia</taxon>
    </lineage>
</organism>
<dbReference type="GO" id="GO:0005886">
    <property type="term" value="C:plasma membrane"/>
    <property type="evidence" value="ECO:0007669"/>
    <property type="project" value="UniProtKB-SubCell"/>
</dbReference>
<dbReference type="InterPro" id="IPR017452">
    <property type="entry name" value="GPCR_Rhodpsn_7TM"/>
</dbReference>
<dbReference type="PROSITE" id="PS50262">
    <property type="entry name" value="G_PROTEIN_RECEP_F1_2"/>
    <property type="match status" value="1"/>
</dbReference>
<name>A0AAD9KMA3_RIDPI</name>
<keyword evidence="6 9" id="KW-0472">Membrane</keyword>
<keyword evidence="7" id="KW-0675">Receptor</keyword>
<dbReference type="InterPro" id="IPR000276">
    <property type="entry name" value="GPCR_Rhodpsn"/>
</dbReference>
<evidence type="ECO:0000313" key="11">
    <source>
        <dbReference type="EMBL" id="KAK2173901.1"/>
    </source>
</evidence>
<protein>
    <recommendedName>
        <fullName evidence="10">G-protein coupled receptors family 1 profile domain-containing protein</fullName>
    </recommendedName>
</protein>
<dbReference type="PRINTS" id="PR00237">
    <property type="entry name" value="GPCRRHODOPSN"/>
</dbReference>
<gene>
    <name evidence="11" type="ORF">NP493_844g00002</name>
</gene>
<evidence type="ECO:0000256" key="7">
    <source>
        <dbReference type="ARBA" id="ARBA00023170"/>
    </source>
</evidence>
<feature type="domain" description="G-protein coupled receptors family 1 profile" evidence="10">
    <location>
        <begin position="63"/>
        <end position="327"/>
    </location>
</feature>
<dbReference type="SUPFAM" id="SSF81321">
    <property type="entry name" value="Family A G protein-coupled receptor-like"/>
    <property type="match status" value="1"/>
</dbReference>
<comment type="caution">
    <text evidence="11">The sequence shown here is derived from an EMBL/GenBank/DDBJ whole genome shotgun (WGS) entry which is preliminary data.</text>
</comment>
<evidence type="ECO:0000256" key="1">
    <source>
        <dbReference type="ARBA" id="ARBA00004651"/>
    </source>
</evidence>
<feature type="transmembrane region" description="Helical" evidence="9">
    <location>
        <begin position="84"/>
        <end position="106"/>
    </location>
</feature>
<evidence type="ECO:0000313" key="12">
    <source>
        <dbReference type="Proteomes" id="UP001209878"/>
    </source>
</evidence>
<dbReference type="Pfam" id="PF00001">
    <property type="entry name" value="7tm_1"/>
    <property type="match status" value="1"/>
</dbReference>
<keyword evidence="5" id="KW-0297">G-protein coupled receptor</keyword>
<evidence type="ECO:0000259" key="10">
    <source>
        <dbReference type="PROSITE" id="PS50262"/>
    </source>
</evidence>
<keyword evidence="8" id="KW-0807">Transducer</keyword>
<dbReference type="PANTHER" id="PTHR22752">
    <property type="entry name" value="G PROTEIN-COUPLED RECEPTOR"/>
    <property type="match status" value="1"/>
</dbReference>
<keyword evidence="3 9" id="KW-0812">Transmembrane</keyword>
<reference evidence="11" key="1">
    <citation type="journal article" date="2023" name="Mol. Biol. Evol.">
        <title>Third-Generation Sequencing Reveals the Adaptive Role of the Epigenome in Three Deep-Sea Polychaetes.</title>
        <authorList>
            <person name="Perez M."/>
            <person name="Aroh O."/>
            <person name="Sun Y."/>
            <person name="Lan Y."/>
            <person name="Juniper S.K."/>
            <person name="Young C.R."/>
            <person name="Angers B."/>
            <person name="Qian P.Y."/>
        </authorList>
    </citation>
    <scope>NUCLEOTIDE SEQUENCE</scope>
    <source>
        <strain evidence="11">R07B-5</strain>
    </source>
</reference>
<comment type="subcellular location">
    <subcellularLocation>
        <location evidence="1">Cell membrane</location>
        <topology evidence="1">Multi-pass membrane protein</topology>
    </subcellularLocation>
</comment>
<dbReference type="EMBL" id="JAODUO010000843">
    <property type="protein sequence ID" value="KAK2173901.1"/>
    <property type="molecule type" value="Genomic_DNA"/>
</dbReference>
<evidence type="ECO:0000256" key="3">
    <source>
        <dbReference type="ARBA" id="ARBA00022692"/>
    </source>
</evidence>
<dbReference type="PANTHER" id="PTHR22752:SF14">
    <property type="entry name" value="G-PROTEIN COUPLED RECEPTORS FAMILY 1 PROFILE DOMAIN-CONTAINING PROTEIN"/>
    <property type="match status" value="1"/>
</dbReference>
<feature type="transmembrane region" description="Helical" evidence="9">
    <location>
        <begin position="309"/>
        <end position="328"/>
    </location>
</feature>
<evidence type="ECO:0000256" key="9">
    <source>
        <dbReference type="SAM" id="Phobius"/>
    </source>
</evidence>
<dbReference type="AlphaFoldDB" id="A0AAD9KMA3"/>
<keyword evidence="12" id="KW-1185">Reference proteome</keyword>
<dbReference type="Gene3D" id="1.20.1070.10">
    <property type="entry name" value="Rhodopsin 7-helix transmembrane proteins"/>
    <property type="match status" value="1"/>
</dbReference>
<accession>A0AAD9KMA3</accession>
<proteinExistence type="predicted"/>
<evidence type="ECO:0000256" key="2">
    <source>
        <dbReference type="ARBA" id="ARBA00022475"/>
    </source>
</evidence>
<evidence type="ECO:0000256" key="5">
    <source>
        <dbReference type="ARBA" id="ARBA00023040"/>
    </source>
</evidence>
<feature type="transmembrane region" description="Helical" evidence="9">
    <location>
        <begin position="164"/>
        <end position="184"/>
    </location>
</feature>